<keyword evidence="2" id="KW-1185">Reference proteome</keyword>
<name>A0A9X1UGR3_9BURK</name>
<sequence>MHSVPIGNPFPRVILRDARDARDARGIRDECDERRESGDARALIRDAGMPRRSVAALAVCCACARLAASAYAETHVRRAICTLAAGSPPPEMR</sequence>
<proteinExistence type="predicted"/>
<comment type="caution">
    <text evidence="1">The sequence shown here is derived from an EMBL/GenBank/DDBJ whole genome shotgun (WGS) entry which is preliminary data.</text>
</comment>
<accession>A0A9X1UGR3</accession>
<dbReference type="EMBL" id="JAKLJA010000004">
    <property type="protein sequence ID" value="MCG5073298.1"/>
    <property type="molecule type" value="Genomic_DNA"/>
</dbReference>
<evidence type="ECO:0000313" key="2">
    <source>
        <dbReference type="Proteomes" id="UP001139308"/>
    </source>
</evidence>
<gene>
    <name evidence="1" type="ORF">L5014_07955</name>
</gene>
<reference evidence="1" key="1">
    <citation type="submission" date="2022-01" db="EMBL/GenBank/DDBJ databases">
        <title>Genome sequence and assembly of Parabukholderia sp. RG36.</title>
        <authorList>
            <person name="Chhetri G."/>
        </authorList>
    </citation>
    <scope>NUCLEOTIDE SEQUENCE</scope>
    <source>
        <strain evidence="1">RG36</strain>
    </source>
</reference>
<dbReference type="AlphaFoldDB" id="A0A9X1UGR3"/>
<protein>
    <submittedName>
        <fullName evidence="1">Uncharacterized protein</fullName>
    </submittedName>
</protein>
<dbReference type="RefSeq" id="WP_238463038.1">
    <property type="nucleotide sequence ID" value="NZ_JAKLJA010000004.1"/>
</dbReference>
<organism evidence="1 2">
    <name type="scientific">Paraburkholderia tagetis</name>
    <dbReference type="NCBI Taxonomy" id="2913261"/>
    <lineage>
        <taxon>Bacteria</taxon>
        <taxon>Pseudomonadati</taxon>
        <taxon>Pseudomonadota</taxon>
        <taxon>Betaproteobacteria</taxon>
        <taxon>Burkholderiales</taxon>
        <taxon>Burkholderiaceae</taxon>
        <taxon>Paraburkholderia</taxon>
    </lineage>
</organism>
<evidence type="ECO:0000313" key="1">
    <source>
        <dbReference type="EMBL" id="MCG5073298.1"/>
    </source>
</evidence>
<dbReference type="Proteomes" id="UP001139308">
    <property type="component" value="Unassembled WGS sequence"/>
</dbReference>